<gene>
    <name evidence="1" type="ORF">IV43_GL001784</name>
    <name evidence="2" type="ORF">LAC1533_1075</name>
</gene>
<dbReference type="KEGG" id="laca:LAC1533_1075"/>
<proteinExistence type="predicted"/>
<evidence type="ECO:0000313" key="1">
    <source>
        <dbReference type="EMBL" id="KRN81779.1"/>
    </source>
</evidence>
<dbReference type="EMBL" id="LT630287">
    <property type="protein sequence ID" value="SFV40495.1"/>
    <property type="molecule type" value="Genomic_DNA"/>
</dbReference>
<evidence type="ECO:0000313" key="4">
    <source>
        <dbReference type="Proteomes" id="UP000190935"/>
    </source>
</evidence>
<sequence length="233" mass="26890">MTKSTIDNKALLFNYLYKNVAKALPATCSIRAANFSKSDISAYFLLKYAHNLWLTLRTADHPLWLKNAQQLQIDLGDPADLVRFSAYLKKCLALKKNNYFHITLAEISILNFLLSLEQRGLICVLRLPAKISSSHKSLPLNLSMFMTQDFYLGQRNNLNHLLLPIKDEEFQKIVARLYGRNFLFSQFSGHSLLKLLPTNQWILPVLSDLDQKNTNWQQNCQQFLSDKTLLKQL</sequence>
<evidence type="ECO:0000313" key="2">
    <source>
        <dbReference type="EMBL" id="SFV40495.1"/>
    </source>
</evidence>
<dbReference type="RefSeq" id="WP_010496144.1">
    <property type="nucleotide sequence ID" value="NZ_JAQDEX010000004.1"/>
</dbReference>
<reference evidence="1 3" key="1">
    <citation type="journal article" date="2015" name="Genome Announc.">
        <title>Expanding the biotechnology potential of lactobacilli through comparative genomics of 213 strains and associated genera.</title>
        <authorList>
            <person name="Sun Z."/>
            <person name="Harris H.M."/>
            <person name="McCann A."/>
            <person name="Guo C."/>
            <person name="Argimon S."/>
            <person name="Zhang W."/>
            <person name="Yang X."/>
            <person name="Jeffery I.B."/>
            <person name="Cooney J.C."/>
            <person name="Kagawa T.F."/>
            <person name="Liu W."/>
            <person name="Song Y."/>
            <person name="Salvetti E."/>
            <person name="Wrobel A."/>
            <person name="Rasinkangas P."/>
            <person name="Parkhill J."/>
            <person name="Rea M.C."/>
            <person name="O'Sullivan O."/>
            <person name="Ritari J."/>
            <person name="Douillard F.P."/>
            <person name="Paul Ross R."/>
            <person name="Yang R."/>
            <person name="Briner A.E."/>
            <person name="Felis G.E."/>
            <person name="de Vos W.M."/>
            <person name="Barrangou R."/>
            <person name="Klaenhammer T.R."/>
            <person name="Caufield P.W."/>
            <person name="Cui Y."/>
            <person name="Zhang H."/>
            <person name="O'Toole P.W."/>
        </authorList>
    </citation>
    <scope>NUCLEOTIDE SEQUENCE [LARGE SCALE GENOMIC DNA]</scope>
    <source>
        <strain evidence="1 3">DSM 15353</strain>
    </source>
</reference>
<name>A0A0R2JXE2_9LACO</name>
<dbReference type="EMBL" id="JQBK01000060">
    <property type="protein sequence ID" value="KRN81779.1"/>
    <property type="molecule type" value="Genomic_DNA"/>
</dbReference>
<evidence type="ECO:0000313" key="3">
    <source>
        <dbReference type="Proteomes" id="UP000051491"/>
    </source>
</evidence>
<reference evidence="2" key="3">
    <citation type="submission" date="2016-11" db="EMBL/GenBank/DDBJ databases">
        <authorList>
            <person name="Jaros S."/>
            <person name="Januszkiewicz K."/>
            <person name="Wedrychowicz H."/>
        </authorList>
    </citation>
    <scope>NUCLEOTIDE SEQUENCE [LARGE SCALE GENOMIC DNA]</scope>
    <source>
        <strain evidence="2">ACA-DC 1533</strain>
    </source>
</reference>
<accession>A0A0R2JXE2</accession>
<organism evidence="1 3">
    <name type="scientific">Ligilactobacillus acidipiscis</name>
    <dbReference type="NCBI Taxonomy" id="89059"/>
    <lineage>
        <taxon>Bacteria</taxon>
        <taxon>Bacillati</taxon>
        <taxon>Bacillota</taxon>
        <taxon>Bacilli</taxon>
        <taxon>Lactobacillales</taxon>
        <taxon>Lactobacillaceae</taxon>
        <taxon>Ligilactobacillus</taxon>
    </lineage>
</organism>
<dbReference type="AlphaFoldDB" id="A0A0R2JXE2"/>
<dbReference type="STRING" id="89059.LAC1533_1075"/>
<dbReference type="GeneID" id="95349175"/>
<reference evidence="4" key="2">
    <citation type="submission" date="2016-11" db="EMBL/GenBank/DDBJ databases">
        <authorList>
            <person name="Papadimitriou K."/>
        </authorList>
    </citation>
    <scope>NUCLEOTIDE SEQUENCE [LARGE SCALE GENOMIC DNA]</scope>
    <source>
        <strain evidence="4">ACA-DC 1533</strain>
    </source>
</reference>
<dbReference type="PATRIC" id="fig|89059.3.peg.1901"/>
<dbReference type="Proteomes" id="UP000190935">
    <property type="component" value="Chromosome I"/>
</dbReference>
<dbReference type="Proteomes" id="UP000051491">
    <property type="component" value="Unassembled WGS sequence"/>
</dbReference>
<protein>
    <submittedName>
        <fullName evidence="1">Uncharacterized protein</fullName>
    </submittedName>
</protein>
<dbReference type="OrthoDB" id="2199289at2"/>